<gene>
    <name evidence="6" type="ORF">B0T18DRAFT_406661</name>
</gene>
<dbReference type="EMBL" id="JAUKUD010000003">
    <property type="protein sequence ID" value="KAK0749429.1"/>
    <property type="molecule type" value="Genomic_DNA"/>
</dbReference>
<dbReference type="GO" id="GO:0046873">
    <property type="term" value="F:metal ion transmembrane transporter activity"/>
    <property type="evidence" value="ECO:0007669"/>
    <property type="project" value="InterPro"/>
</dbReference>
<comment type="subcellular location">
    <subcellularLocation>
        <location evidence="1">Membrane</location>
        <topology evidence="1">Multi-pass membrane protein</topology>
    </subcellularLocation>
</comment>
<dbReference type="Proteomes" id="UP001172155">
    <property type="component" value="Unassembled WGS sequence"/>
</dbReference>
<feature type="transmembrane region" description="Helical" evidence="5">
    <location>
        <begin position="350"/>
        <end position="370"/>
    </location>
</feature>
<dbReference type="InterPro" id="IPR045863">
    <property type="entry name" value="CorA_TM1_TM2"/>
</dbReference>
<protein>
    <recommendedName>
        <fullName evidence="8">Cora-domain-containing protein</fullName>
    </recommendedName>
</protein>
<dbReference type="Pfam" id="PF01544">
    <property type="entry name" value="CorA"/>
    <property type="match status" value="1"/>
</dbReference>
<keyword evidence="3 5" id="KW-1133">Transmembrane helix</keyword>
<name>A0AA40K818_9PEZI</name>
<accession>A0AA40K818</accession>
<evidence type="ECO:0000256" key="5">
    <source>
        <dbReference type="SAM" id="Phobius"/>
    </source>
</evidence>
<organism evidence="6 7">
    <name type="scientific">Schizothecium vesticola</name>
    <dbReference type="NCBI Taxonomy" id="314040"/>
    <lineage>
        <taxon>Eukaryota</taxon>
        <taxon>Fungi</taxon>
        <taxon>Dikarya</taxon>
        <taxon>Ascomycota</taxon>
        <taxon>Pezizomycotina</taxon>
        <taxon>Sordariomycetes</taxon>
        <taxon>Sordariomycetidae</taxon>
        <taxon>Sordariales</taxon>
        <taxon>Schizotheciaceae</taxon>
        <taxon>Schizothecium</taxon>
    </lineage>
</organism>
<evidence type="ECO:0000313" key="7">
    <source>
        <dbReference type="Proteomes" id="UP001172155"/>
    </source>
</evidence>
<reference evidence="6" key="1">
    <citation type="submission" date="2023-06" db="EMBL/GenBank/DDBJ databases">
        <title>Genome-scale phylogeny and comparative genomics of the fungal order Sordariales.</title>
        <authorList>
            <consortium name="Lawrence Berkeley National Laboratory"/>
            <person name="Hensen N."/>
            <person name="Bonometti L."/>
            <person name="Westerberg I."/>
            <person name="Brannstrom I.O."/>
            <person name="Guillou S."/>
            <person name="Cros-Aarteil S."/>
            <person name="Calhoun S."/>
            <person name="Haridas S."/>
            <person name="Kuo A."/>
            <person name="Mondo S."/>
            <person name="Pangilinan J."/>
            <person name="Riley R."/>
            <person name="LaButti K."/>
            <person name="Andreopoulos B."/>
            <person name="Lipzen A."/>
            <person name="Chen C."/>
            <person name="Yanf M."/>
            <person name="Daum C."/>
            <person name="Ng V."/>
            <person name="Clum A."/>
            <person name="Steindorff A."/>
            <person name="Ohm R."/>
            <person name="Martin F."/>
            <person name="Silar P."/>
            <person name="Natvig D."/>
            <person name="Lalanne C."/>
            <person name="Gautier V."/>
            <person name="Ament-velasquez S.L."/>
            <person name="Kruys A."/>
            <person name="Hutchinson M.I."/>
            <person name="Powell A.J."/>
            <person name="Barry K."/>
            <person name="Miller A.N."/>
            <person name="Grigoriev I.V."/>
            <person name="Debuchy R."/>
            <person name="Gladieux P."/>
            <person name="Thoren M.H."/>
            <person name="Johannesson H."/>
        </authorList>
    </citation>
    <scope>NUCLEOTIDE SEQUENCE</scope>
    <source>
        <strain evidence="6">SMH3187-1</strain>
    </source>
</reference>
<evidence type="ECO:0000313" key="6">
    <source>
        <dbReference type="EMBL" id="KAK0749429.1"/>
    </source>
</evidence>
<evidence type="ECO:0000256" key="1">
    <source>
        <dbReference type="ARBA" id="ARBA00004141"/>
    </source>
</evidence>
<keyword evidence="2 5" id="KW-0812">Transmembrane</keyword>
<evidence type="ECO:0000256" key="4">
    <source>
        <dbReference type="ARBA" id="ARBA00023136"/>
    </source>
</evidence>
<proteinExistence type="predicted"/>
<evidence type="ECO:0000256" key="3">
    <source>
        <dbReference type="ARBA" id="ARBA00022989"/>
    </source>
</evidence>
<sequence length="470" mass="53610">MVAPWRRIINIQGLTSLRWGAPETLDEEDLCPFLMPRTKGAIFELPVDDMVWRAVRTHLRCRRAAEANHAELLTKGCILFHVTFYEILDRDYETGLRELWPCGELHSDGRKRRIRESALTIIAVPSSKLPGPKAVRTVFWTMICLRPMNFPHAYYFERRDDLGQGTLHEMVDDVSDVVLTCLRTVLDKWEELAEYFDEVLCEKRALFHPAFHDTLLTDDVALSRSKKYFWAIEFLKELEKGVQDNIRQLDRLSQLLRANPPPAGRSPRDFEVRLRKQEGALAKLDALRVRFTQKREEAVALRDGLFNASAVMESRMSTKLGENIKLLTFVSIFFLPLSFCTSLWSVNDQIFSLTALAATMPVLAVLTYVITLRLDVVVSLWNHFDARVCPPRGEVAGAGSLDKLSPARVVGKRRAWRRPWRGTAKGGRGEDHLGHLGDVLVHHQVEVDIESCRDDEGEAKPQGQCRPGKD</sequence>
<comment type="caution">
    <text evidence="6">The sequence shown here is derived from an EMBL/GenBank/DDBJ whole genome shotgun (WGS) entry which is preliminary data.</text>
</comment>
<evidence type="ECO:0008006" key="8">
    <source>
        <dbReference type="Google" id="ProtNLM"/>
    </source>
</evidence>
<dbReference type="GO" id="GO:0016020">
    <property type="term" value="C:membrane"/>
    <property type="evidence" value="ECO:0007669"/>
    <property type="project" value="UniProtKB-SubCell"/>
</dbReference>
<dbReference type="Gene3D" id="1.20.58.340">
    <property type="entry name" value="Magnesium transport protein CorA, transmembrane region"/>
    <property type="match status" value="1"/>
</dbReference>
<dbReference type="AlphaFoldDB" id="A0AA40K818"/>
<dbReference type="InterPro" id="IPR002523">
    <property type="entry name" value="MgTranspt_CorA/ZnTranspt_ZntB"/>
</dbReference>
<evidence type="ECO:0000256" key="2">
    <source>
        <dbReference type="ARBA" id="ARBA00022692"/>
    </source>
</evidence>
<keyword evidence="7" id="KW-1185">Reference proteome</keyword>
<feature type="transmembrane region" description="Helical" evidence="5">
    <location>
        <begin position="324"/>
        <end position="344"/>
    </location>
</feature>
<dbReference type="SUPFAM" id="SSF144083">
    <property type="entry name" value="Magnesium transport protein CorA, transmembrane region"/>
    <property type="match status" value="1"/>
</dbReference>
<keyword evidence="4 5" id="KW-0472">Membrane</keyword>